<gene>
    <name evidence="2" type="ORF">SEPMUDRAFT_129268</name>
</gene>
<proteinExistence type="predicted"/>
<evidence type="ECO:0000313" key="2">
    <source>
        <dbReference type="EMBL" id="EMF16300.1"/>
    </source>
</evidence>
<evidence type="ECO:0000313" key="3">
    <source>
        <dbReference type="Proteomes" id="UP000016931"/>
    </source>
</evidence>
<protein>
    <submittedName>
        <fullName evidence="2">Uncharacterized protein</fullName>
    </submittedName>
</protein>
<name>N1QGJ9_SPHMS</name>
<dbReference type="AlphaFoldDB" id="N1QGJ9"/>
<keyword evidence="3" id="KW-1185">Reference proteome</keyword>
<dbReference type="HOGENOM" id="CLU_1636458_0_0_1"/>
<accession>N1QGJ9</accession>
<reference evidence="2 3" key="1">
    <citation type="journal article" date="2012" name="PLoS Pathog.">
        <title>Diverse lifestyles and strategies of plant pathogenesis encoded in the genomes of eighteen Dothideomycetes fungi.</title>
        <authorList>
            <person name="Ohm R.A."/>
            <person name="Feau N."/>
            <person name="Henrissat B."/>
            <person name="Schoch C.L."/>
            <person name="Horwitz B.A."/>
            <person name="Barry K.W."/>
            <person name="Condon B.J."/>
            <person name="Copeland A.C."/>
            <person name="Dhillon B."/>
            <person name="Glaser F."/>
            <person name="Hesse C.N."/>
            <person name="Kosti I."/>
            <person name="LaButti K."/>
            <person name="Lindquist E.A."/>
            <person name="Lucas S."/>
            <person name="Salamov A.A."/>
            <person name="Bradshaw R.E."/>
            <person name="Ciuffetti L."/>
            <person name="Hamelin R.C."/>
            <person name="Kema G.H.J."/>
            <person name="Lawrence C."/>
            <person name="Scott J.A."/>
            <person name="Spatafora J.W."/>
            <person name="Turgeon B.G."/>
            <person name="de Wit P.J.G.M."/>
            <person name="Zhong S."/>
            <person name="Goodwin S.B."/>
            <person name="Grigoriev I.V."/>
        </authorList>
    </citation>
    <scope>NUCLEOTIDE SEQUENCE [LARGE SCALE GENOMIC DNA]</scope>
    <source>
        <strain evidence="2 3">SO2202</strain>
    </source>
</reference>
<dbReference type="RefSeq" id="XP_016764421.1">
    <property type="nucleotide sequence ID" value="XM_016902271.1"/>
</dbReference>
<evidence type="ECO:0000256" key="1">
    <source>
        <dbReference type="SAM" id="MobiDB-lite"/>
    </source>
</evidence>
<sequence length="162" mass="17743">MILVLTAYQAIRDLPAPTIARVHVSSSLGSGLKIVAAGGLREAMMAILSAVPGLELKELWCHKAALSANRTSSQHRRATTYLRWTQSIDNLSRKSSKVVKDPIRISSRPPDDHASRCFIDNLKSSHFAESTSGIRMRQQHGVQPQSSRGESKLLHITHNGVA</sequence>
<dbReference type="GeneID" id="27899408"/>
<organism evidence="2 3">
    <name type="scientific">Sphaerulina musiva (strain SO2202)</name>
    <name type="common">Poplar stem canker fungus</name>
    <name type="synonym">Septoria musiva</name>
    <dbReference type="NCBI Taxonomy" id="692275"/>
    <lineage>
        <taxon>Eukaryota</taxon>
        <taxon>Fungi</taxon>
        <taxon>Dikarya</taxon>
        <taxon>Ascomycota</taxon>
        <taxon>Pezizomycotina</taxon>
        <taxon>Dothideomycetes</taxon>
        <taxon>Dothideomycetidae</taxon>
        <taxon>Mycosphaerellales</taxon>
        <taxon>Mycosphaerellaceae</taxon>
        <taxon>Sphaerulina</taxon>
    </lineage>
</organism>
<feature type="region of interest" description="Disordered" evidence="1">
    <location>
        <begin position="130"/>
        <end position="162"/>
    </location>
</feature>
<dbReference type="EMBL" id="KB456260">
    <property type="protein sequence ID" value="EMF16300.1"/>
    <property type="molecule type" value="Genomic_DNA"/>
</dbReference>
<dbReference type="Proteomes" id="UP000016931">
    <property type="component" value="Unassembled WGS sequence"/>
</dbReference>